<dbReference type="PROSITE" id="PS50977">
    <property type="entry name" value="HTH_TETR_2"/>
    <property type="match status" value="1"/>
</dbReference>
<dbReference type="GO" id="GO:0000976">
    <property type="term" value="F:transcription cis-regulatory region binding"/>
    <property type="evidence" value="ECO:0007669"/>
    <property type="project" value="TreeGrafter"/>
</dbReference>
<accession>A0A3N1D8A5</accession>
<evidence type="ECO:0000313" key="6">
    <source>
        <dbReference type="EMBL" id="ROO89760.1"/>
    </source>
</evidence>
<organism evidence="6 7">
    <name type="scientific">Actinocorallia herbida</name>
    <dbReference type="NCBI Taxonomy" id="58109"/>
    <lineage>
        <taxon>Bacteria</taxon>
        <taxon>Bacillati</taxon>
        <taxon>Actinomycetota</taxon>
        <taxon>Actinomycetes</taxon>
        <taxon>Streptosporangiales</taxon>
        <taxon>Thermomonosporaceae</taxon>
        <taxon>Actinocorallia</taxon>
    </lineage>
</organism>
<dbReference type="InterPro" id="IPR009057">
    <property type="entry name" value="Homeodomain-like_sf"/>
</dbReference>
<dbReference type="Gene3D" id="1.10.357.10">
    <property type="entry name" value="Tetracycline Repressor, domain 2"/>
    <property type="match status" value="1"/>
</dbReference>
<dbReference type="PANTHER" id="PTHR30055:SF234">
    <property type="entry name" value="HTH-TYPE TRANSCRIPTIONAL REGULATOR BETI"/>
    <property type="match status" value="1"/>
</dbReference>
<protein>
    <submittedName>
        <fullName evidence="6">TetR family transcriptional regulator</fullName>
    </submittedName>
</protein>
<evidence type="ECO:0000256" key="4">
    <source>
        <dbReference type="PROSITE-ProRule" id="PRU00335"/>
    </source>
</evidence>
<dbReference type="Proteomes" id="UP000272400">
    <property type="component" value="Unassembled WGS sequence"/>
</dbReference>
<dbReference type="Pfam" id="PF00440">
    <property type="entry name" value="TetR_N"/>
    <property type="match status" value="1"/>
</dbReference>
<dbReference type="OrthoDB" id="3472818at2"/>
<keyword evidence="3" id="KW-0804">Transcription</keyword>
<proteinExistence type="predicted"/>
<dbReference type="RefSeq" id="WP_123668800.1">
    <property type="nucleotide sequence ID" value="NZ_RJKE01000001.1"/>
</dbReference>
<dbReference type="InterPro" id="IPR050109">
    <property type="entry name" value="HTH-type_TetR-like_transc_reg"/>
</dbReference>
<evidence type="ECO:0000256" key="1">
    <source>
        <dbReference type="ARBA" id="ARBA00023015"/>
    </source>
</evidence>
<dbReference type="PANTHER" id="PTHR30055">
    <property type="entry name" value="HTH-TYPE TRANSCRIPTIONAL REGULATOR RUTR"/>
    <property type="match status" value="1"/>
</dbReference>
<evidence type="ECO:0000313" key="7">
    <source>
        <dbReference type="Proteomes" id="UP000272400"/>
    </source>
</evidence>
<dbReference type="AlphaFoldDB" id="A0A3N1D8A5"/>
<dbReference type="InterPro" id="IPR001647">
    <property type="entry name" value="HTH_TetR"/>
</dbReference>
<keyword evidence="1" id="KW-0805">Transcription regulation</keyword>
<sequence length="197" mass="21190">MKAEQQQLTGTLPPAPGPALDPYLDAAARCFTRFGVGRTSVQDIARELGVNRTTVYRQVGNVRSAALLLVSREIDRILAVLPGRIAGLTGPEAVVELLATVIEDSLAHPVLHKMLTDERDMVGALLAGEIPRLFTEITDRMAPLVGLLVGRGAIADRDPVVVAEWLTRIAVTVVVAEPRGPLRRFLAELLVPALRPA</sequence>
<feature type="domain" description="HTH tetR-type" evidence="5">
    <location>
        <begin position="17"/>
        <end position="77"/>
    </location>
</feature>
<gene>
    <name evidence="6" type="ORF">EDD29_7467</name>
</gene>
<evidence type="ECO:0000256" key="3">
    <source>
        <dbReference type="ARBA" id="ARBA00023163"/>
    </source>
</evidence>
<evidence type="ECO:0000259" key="5">
    <source>
        <dbReference type="PROSITE" id="PS50977"/>
    </source>
</evidence>
<name>A0A3N1D8A5_9ACTN</name>
<reference evidence="6 7" key="1">
    <citation type="submission" date="2018-11" db="EMBL/GenBank/DDBJ databases">
        <title>Sequencing the genomes of 1000 actinobacteria strains.</title>
        <authorList>
            <person name="Klenk H.-P."/>
        </authorList>
    </citation>
    <scope>NUCLEOTIDE SEQUENCE [LARGE SCALE GENOMIC DNA]</scope>
    <source>
        <strain evidence="6 7">DSM 44254</strain>
    </source>
</reference>
<dbReference type="SUPFAM" id="SSF46689">
    <property type="entry name" value="Homeodomain-like"/>
    <property type="match status" value="1"/>
</dbReference>
<keyword evidence="2 4" id="KW-0238">DNA-binding</keyword>
<dbReference type="EMBL" id="RJKE01000001">
    <property type="protein sequence ID" value="ROO89760.1"/>
    <property type="molecule type" value="Genomic_DNA"/>
</dbReference>
<evidence type="ECO:0000256" key="2">
    <source>
        <dbReference type="ARBA" id="ARBA00023125"/>
    </source>
</evidence>
<feature type="DNA-binding region" description="H-T-H motif" evidence="4">
    <location>
        <begin position="40"/>
        <end position="59"/>
    </location>
</feature>
<comment type="caution">
    <text evidence="6">The sequence shown here is derived from an EMBL/GenBank/DDBJ whole genome shotgun (WGS) entry which is preliminary data.</text>
</comment>
<dbReference type="GO" id="GO:0003700">
    <property type="term" value="F:DNA-binding transcription factor activity"/>
    <property type="evidence" value="ECO:0007669"/>
    <property type="project" value="TreeGrafter"/>
</dbReference>
<keyword evidence="7" id="KW-1185">Reference proteome</keyword>